<dbReference type="Proteomes" id="UP000054653">
    <property type="component" value="Unassembled WGS sequence"/>
</dbReference>
<name>A0A0V1CL39_TRIBR</name>
<organism evidence="1 2">
    <name type="scientific">Trichinella britovi</name>
    <name type="common">Parasitic roundworm</name>
    <dbReference type="NCBI Taxonomy" id="45882"/>
    <lineage>
        <taxon>Eukaryota</taxon>
        <taxon>Metazoa</taxon>
        <taxon>Ecdysozoa</taxon>
        <taxon>Nematoda</taxon>
        <taxon>Enoplea</taxon>
        <taxon>Dorylaimia</taxon>
        <taxon>Trichinellida</taxon>
        <taxon>Trichinellidae</taxon>
        <taxon>Trichinella</taxon>
    </lineage>
</organism>
<evidence type="ECO:0000313" key="1">
    <source>
        <dbReference type="EMBL" id="KRY50000.1"/>
    </source>
</evidence>
<keyword evidence="2" id="KW-1185">Reference proteome</keyword>
<dbReference type="AlphaFoldDB" id="A0A0V1CL39"/>
<sequence length="91" mass="10146">MSVCLCSARQRYVISDHREKLRQSHRTKSPASDLASPTVDVLQKYQRGVQALGFYFGHFEACGSSRSWVGTTQQEKRLSRKKAIAATASAI</sequence>
<accession>A0A0V1CL39</accession>
<dbReference type="EMBL" id="JYDI01000161">
    <property type="protein sequence ID" value="KRY50000.1"/>
    <property type="molecule type" value="Genomic_DNA"/>
</dbReference>
<comment type="caution">
    <text evidence="1">The sequence shown here is derived from an EMBL/GenBank/DDBJ whole genome shotgun (WGS) entry which is preliminary data.</text>
</comment>
<reference evidence="1 2" key="1">
    <citation type="submission" date="2015-01" db="EMBL/GenBank/DDBJ databases">
        <title>Evolution of Trichinella species and genotypes.</title>
        <authorList>
            <person name="Korhonen P.K."/>
            <person name="Edoardo P."/>
            <person name="Giuseppe L.R."/>
            <person name="Gasser R.B."/>
        </authorList>
    </citation>
    <scope>NUCLEOTIDE SEQUENCE [LARGE SCALE GENOMIC DNA]</scope>
    <source>
        <strain evidence="1">ISS120</strain>
    </source>
</reference>
<proteinExistence type="predicted"/>
<gene>
    <name evidence="1" type="ORF">T03_6656</name>
</gene>
<evidence type="ECO:0000313" key="2">
    <source>
        <dbReference type="Proteomes" id="UP000054653"/>
    </source>
</evidence>
<protein>
    <submittedName>
        <fullName evidence="1">Uncharacterized protein</fullName>
    </submittedName>
</protein>